<keyword evidence="1" id="KW-1133">Transmembrane helix</keyword>
<sequence length="140" mass="15633">MLQRTMNIVHKKSVWISIVVFLNMLLALLIIVDRKHSFPFLSDGAMSLLGKIEVGGEPAIATTGAFTASASSINGAKQYSVYTQRKLADRYQDGSYLVEAYRQYEIYKDKNGKTVKAVPTENFNYIRYCPGCEVKGLPAE</sequence>
<dbReference type="Proteomes" id="UP001575622">
    <property type="component" value="Unassembled WGS sequence"/>
</dbReference>
<name>A0ABV4V2I1_9BACL</name>
<keyword evidence="1" id="KW-0472">Membrane</keyword>
<comment type="caution">
    <text evidence="2">The sequence shown here is derived from an EMBL/GenBank/DDBJ whole genome shotgun (WGS) entry which is preliminary data.</text>
</comment>
<keyword evidence="1" id="KW-0812">Transmembrane</keyword>
<reference evidence="2 3" key="1">
    <citation type="submission" date="2024-09" db="EMBL/GenBank/DDBJ databases">
        <authorList>
            <person name="Makale K.P.P."/>
            <person name="Makhzoum A."/>
            <person name="Rantong G."/>
            <person name="Rahube T.O."/>
        </authorList>
    </citation>
    <scope>NUCLEOTIDE SEQUENCE [LARGE SCALE GENOMIC DNA]</scope>
    <source>
        <strain evidence="2 3">KM_D13</strain>
    </source>
</reference>
<dbReference type="EMBL" id="JBHDLN010000006">
    <property type="protein sequence ID" value="MFB0843283.1"/>
    <property type="molecule type" value="Genomic_DNA"/>
</dbReference>
<proteinExistence type="predicted"/>
<protein>
    <submittedName>
        <fullName evidence="2">Uncharacterized protein</fullName>
    </submittedName>
</protein>
<evidence type="ECO:0000313" key="3">
    <source>
        <dbReference type="Proteomes" id="UP001575622"/>
    </source>
</evidence>
<gene>
    <name evidence="2" type="ORF">ACEU3E_13980</name>
</gene>
<organism evidence="2 3">
    <name type="scientific">Paenibacillus oleatilyticus</name>
    <dbReference type="NCBI Taxonomy" id="2594886"/>
    <lineage>
        <taxon>Bacteria</taxon>
        <taxon>Bacillati</taxon>
        <taxon>Bacillota</taxon>
        <taxon>Bacilli</taxon>
        <taxon>Bacillales</taxon>
        <taxon>Paenibacillaceae</taxon>
        <taxon>Paenibacillus</taxon>
    </lineage>
</organism>
<evidence type="ECO:0000256" key="1">
    <source>
        <dbReference type="SAM" id="Phobius"/>
    </source>
</evidence>
<dbReference type="RefSeq" id="WP_373951887.1">
    <property type="nucleotide sequence ID" value="NZ_JBHDLN010000006.1"/>
</dbReference>
<keyword evidence="3" id="KW-1185">Reference proteome</keyword>
<feature type="transmembrane region" description="Helical" evidence="1">
    <location>
        <begin position="14"/>
        <end position="32"/>
    </location>
</feature>
<evidence type="ECO:0000313" key="2">
    <source>
        <dbReference type="EMBL" id="MFB0843283.1"/>
    </source>
</evidence>
<accession>A0ABV4V2I1</accession>